<dbReference type="OrthoDB" id="581870at2"/>
<dbReference type="PANTHER" id="PTHR30086:SF20">
    <property type="entry name" value="ARGININE EXPORTER PROTEIN ARGO-RELATED"/>
    <property type="match status" value="1"/>
</dbReference>
<sequence length="235" mass="26075">MGFDIILAWSMFTFIAVVLPGPDFVYISSISLKKRSYGICAGIGVQTGIAVHVLLTYIGAITFFTTYPLVFRGVQILGAFFLIYLAVNILRSSITEYLHLKKLKNGGEDSDLSIYKLDKKEELSNWGCCTKGFLVNILNPKAFIFIVSTLPQFLRADIAMPIGEQFVILGALSVFIGLAWWFCLAVMVNFISKRFATPSFRVKVELFSGSVILVLAILLVIRVAYVLYIGDTSLV</sequence>
<gene>
    <name evidence="7" type="ORF">CKF54_02470</name>
</gene>
<dbReference type="EMBL" id="NRHC01000028">
    <property type="protein sequence ID" value="RIY33603.1"/>
    <property type="molecule type" value="Genomic_DNA"/>
</dbReference>
<keyword evidence="8" id="KW-1185">Reference proteome</keyword>
<dbReference type="GO" id="GO:0005886">
    <property type="term" value="C:plasma membrane"/>
    <property type="evidence" value="ECO:0007669"/>
    <property type="project" value="UniProtKB-SubCell"/>
</dbReference>
<feature type="transmembrane region" description="Helical" evidence="6">
    <location>
        <begin position="166"/>
        <end position="192"/>
    </location>
</feature>
<reference evidence="7 8" key="1">
    <citation type="submission" date="2017-08" db="EMBL/GenBank/DDBJ databases">
        <title>Reclassification of Bisgaard taxon 37 and 44.</title>
        <authorList>
            <person name="Christensen H."/>
        </authorList>
    </citation>
    <scope>NUCLEOTIDE SEQUENCE [LARGE SCALE GENOMIC DNA]</scope>
    <source>
        <strain evidence="7 8">B96_3</strain>
    </source>
</reference>
<feature type="transmembrane region" description="Helical" evidence="6">
    <location>
        <begin position="6"/>
        <end position="27"/>
    </location>
</feature>
<keyword evidence="5 6" id="KW-0472">Membrane</keyword>
<dbReference type="Proteomes" id="UP000265691">
    <property type="component" value="Unassembled WGS sequence"/>
</dbReference>
<keyword evidence="4 6" id="KW-1133">Transmembrane helix</keyword>
<name>A0A3A1Y5R1_9GAMM</name>
<evidence type="ECO:0000256" key="3">
    <source>
        <dbReference type="ARBA" id="ARBA00022692"/>
    </source>
</evidence>
<feature type="transmembrane region" description="Helical" evidence="6">
    <location>
        <begin position="204"/>
        <end position="228"/>
    </location>
</feature>
<dbReference type="GO" id="GO:0015171">
    <property type="term" value="F:amino acid transmembrane transporter activity"/>
    <property type="evidence" value="ECO:0007669"/>
    <property type="project" value="TreeGrafter"/>
</dbReference>
<evidence type="ECO:0000256" key="1">
    <source>
        <dbReference type="ARBA" id="ARBA00004651"/>
    </source>
</evidence>
<keyword evidence="3 6" id="KW-0812">Transmembrane</keyword>
<dbReference type="PANTHER" id="PTHR30086">
    <property type="entry name" value="ARGININE EXPORTER PROTEIN ARGO"/>
    <property type="match status" value="1"/>
</dbReference>
<dbReference type="AlphaFoldDB" id="A0A3A1Y5R1"/>
<evidence type="ECO:0000256" key="6">
    <source>
        <dbReference type="SAM" id="Phobius"/>
    </source>
</evidence>
<feature type="transmembrane region" description="Helical" evidence="6">
    <location>
        <begin position="39"/>
        <end position="64"/>
    </location>
</feature>
<proteinExistence type="predicted"/>
<organism evidence="7 8">
    <name type="scientific">Psittacicella hinzii</name>
    <dbReference type="NCBI Taxonomy" id="2028575"/>
    <lineage>
        <taxon>Bacteria</taxon>
        <taxon>Pseudomonadati</taxon>
        <taxon>Pseudomonadota</taxon>
        <taxon>Gammaproteobacteria</taxon>
        <taxon>Pasteurellales</taxon>
        <taxon>Psittacicellaceae</taxon>
        <taxon>Psittacicella</taxon>
    </lineage>
</organism>
<keyword evidence="2" id="KW-1003">Cell membrane</keyword>
<evidence type="ECO:0000313" key="7">
    <source>
        <dbReference type="EMBL" id="RIY33603.1"/>
    </source>
</evidence>
<evidence type="ECO:0000256" key="5">
    <source>
        <dbReference type="ARBA" id="ARBA00023136"/>
    </source>
</evidence>
<comment type="caution">
    <text evidence="7">The sequence shown here is derived from an EMBL/GenBank/DDBJ whole genome shotgun (WGS) entry which is preliminary data.</text>
</comment>
<evidence type="ECO:0000256" key="2">
    <source>
        <dbReference type="ARBA" id="ARBA00022475"/>
    </source>
</evidence>
<evidence type="ECO:0000313" key="8">
    <source>
        <dbReference type="Proteomes" id="UP000265691"/>
    </source>
</evidence>
<accession>A0A3A1Y5R1</accession>
<dbReference type="InterPro" id="IPR001123">
    <property type="entry name" value="LeuE-type"/>
</dbReference>
<feature type="transmembrane region" description="Helical" evidence="6">
    <location>
        <begin position="70"/>
        <end position="90"/>
    </location>
</feature>
<dbReference type="RefSeq" id="WP_119524707.1">
    <property type="nucleotide sequence ID" value="NZ_NRHC01000028.1"/>
</dbReference>
<comment type="subcellular location">
    <subcellularLocation>
        <location evidence="1">Cell membrane</location>
        <topology evidence="1">Multi-pass membrane protein</topology>
    </subcellularLocation>
</comment>
<protein>
    <submittedName>
        <fullName evidence="7">Uncharacterized protein</fullName>
    </submittedName>
</protein>
<feature type="transmembrane region" description="Helical" evidence="6">
    <location>
        <begin position="133"/>
        <end position="154"/>
    </location>
</feature>
<evidence type="ECO:0000256" key="4">
    <source>
        <dbReference type="ARBA" id="ARBA00022989"/>
    </source>
</evidence>
<dbReference type="Pfam" id="PF01810">
    <property type="entry name" value="LysE"/>
    <property type="match status" value="1"/>
</dbReference>